<dbReference type="CDD" id="cd01635">
    <property type="entry name" value="Glycosyltransferase_GTB-type"/>
    <property type="match status" value="1"/>
</dbReference>
<dbReference type="Gene3D" id="3.40.50.2000">
    <property type="entry name" value="Glycogen Phosphorylase B"/>
    <property type="match status" value="1"/>
</dbReference>
<dbReference type="SUPFAM" id="SSF53756">
    <property type="entry name" value="UDP-Glycosyltransferase/glycogen phosphorylase"/>
    <property type="match status" value="1"/>
</dbReference>
<dbReference type="AlphaFoldDB" id="A0A6L5GF76"/>
<name>A0A6L5GF76_9ACTN</name>
<gene>
    <name evidence="2" type="ORF">GFD30_22665</name>
</gene>
<accession>A0A6L5GF76</accession>
<comment type="caution">
    <text evidence="2">The sequence shown here is derived from an EMBL/GenBank/DDBJ whole genome shotgun (WGS) entry which is preliminary data.</text>
</comment>
<evidence type="ECO:0000313" key="3">
    <source>
        <dbReference type="Proteomes" id="UP000477750"/>
    </source>
</evidence>
<dbReference type="Proteomes" id="UP000477750">
    <property type="component" value="Unassembled WGS sequence"/>
</dbReference>
<proteinExistence type="predicted"/>
<evidence type="ECO:0000313" key="2">
    <source>
        <dbReference type="EMBL" id="MQM28340.1"/>
    </source>
</evidence>
<sequence>MKPTATPPARRRFDRRAAIVAVAAATAAAAPIALPPLAAAAVTGFAALGFAGLCCRTAVRLRRLRRDVAAGERTALLLHRLARAAAHDPGTVRRIRRVAEALAGGFPVSAADEARAVARSGGAHISERLALVRSIAEWQRADRQSPPPAGRAGFDIVVVSHFGLPGGTTSANEAEIKVWRDHGLKVGLLHHPVYDWEPNAPVHPRIQALVDGGAVSLIDREAAVECDLALVRLPIVMMKPLERRPEISARRTAVLVNQTPYQYYGDTGPRRPAWDVATVARNVEQWLGRPHWYAGGPRVLAALHEHHAAEIAGLDLDPEPWNEVIEVADWRLDGRREPDGRIRIGRHSRDHELKWPEDRRTLLQCYPERDPFEIHVLGGAEVPSRILDGLPANWTVHEFGAVPARDFLARIDVMSYFIASDGLEAFGRAPLEAMAAGVPVIMDPQFEPTFGPAAVYCGPAEAAAAAERLAADPDAYAAQRSAAWDHLDRHFSARALMERLPLGSASERPRQWTAPGRAGDRRRVPAAADDRG</sequence>
<dbReference type="RefSeq" id="WP_153027445.1">
    <property type="nucleotide sequence ID" value="NZ_WIAO01000041.1"/>
</dbReference>
<keyword evidence="3" id="KW-1185">Reference proteome</keyword>
<dbReference type="PROSITE" id="PS51318">
    <property type="entry name" value="TAT"/>
    <property type="match status" value="1"/>
</dbReference>
<reference evidence="2 3" key="1">
    <citation type="submission" date="2019-10" db="EMBL/GenBank/DDBJ databases">
        <title>Glycomyces albidus sp. nov., a novel actinomycete isolated from rhizosphere soil of wheat (Triticum aestivum L.).</title>
        <authorList>
            <person name="Qian L."/>
        </authorList>
    </citation>
    <scope>NUCLEOTIDE SEQUENCE [LARGE SCALE GENOMIC DNA]</scope>
    <source>
        <strain evidence="2 3">NEAU-7082</strain>
    </source>
</reference>
<evidence type="ECO:0008006" key="4">
    <source>
        <dbReference type="Google" id="ProtNLM"/>
    </source>
</evidence>
<dbReference type="InterPro" id="IPR006311">
    <property type="entry name" value="TAT_signal"/>
</dbReference>
<feature type="region of interest" description="Disordered" evidence="1">
    <location>
        <begin position="502"/>
        <end position="532"/>
    </location>
</feature>
<organism evidence="2 3">
    <name type="scientific">Glycomyces albidus</name>
    <dbReference type="NCBI Taxonomy" id="2656774"/>
    <lineage>
        <taxon>Bacteria</taxon>
        <taxon>Bacillati</taxon>
        <taxon>Actinomycetota</taxon>
        <taxon>Actinomycetes</taxon>
        <taxon>Glycomycetales</taxon>
        <taxon>Glycomycetaceae</taxon>
        <taxon>Glycomyces</taxon>
    </lineage>
</organism>
<dbReference type="EMBL" id="WIAO01000041">
    <property type="protein sequence ID" value="MQM28340.1"/>
    <property type="molecule type" value="Genomic_DNA"/>
</dbReference>
<evidence type="ECO:0000256" key="1">
    <source>
        <dbReference type="SAM" id="MobiDB-lite"/>
    </source>
</evidence>
<protein>
    <recommendedName>
        <fullName evidence="4">Glycosyltransferase</fullName>
    </recommendedName>
</protein>
<feature type="compositionally biased region" description="Basic and acidic residues" evidence="1">
    <location>
        <begin position="518"/>
        <end position="532"/>
    </location>
</feature>